<accession>A0A0C2IJD6</accession>
<sequence length="122" mass="14056">MYATHYFWSASDFKILHNMPTVYRSKFLVDADVYSTTDKSCTNLKSLSKSMMEDISNDPDGIYDDGSEYDFNFSLGKGLDDKKANNQIIPERKMTFLELDDNYQFNDSSESQSESDEPMYSS</sequence>
<gene>
    <name evidence="1" type="ORF">RF11_07006</name>
</gene>
<keyword evidence="2" id="KW-1185">Reference proteome</keyword>
<proteinExistence type="predicted"/>
<evidence type="ECO:0000313" key="2">
    <source>
        <dbReference type="Proteomes" id="UP000031668"/>
    </source>
</evidence>
<dbReference type="AlphaFoldDB" id="A0A0C2IJD6"/>
<protein>
    <submittedName>
        <fullName evidence="1">Uncharacterized protein</fullName>
    </submittedName>
</protein>
<name>A0A0C2IJD6_THEKT</name>
<organism evidence="1 2">
    <name type="scientific">Thelohanellus kitauei</name>
    <name type="common">Myxosporean</name>
    <dbReference type="NCBI Taxonomy" id="669202"/>
    <lineage>
        <taxon>Eukaryota</taxon>
        <taxon>Metazoa</taxon>
        <taxon>Cnidaria</taxon>
        <taxon>Myxozoa</taxon>
        <taxon>Myxosporea</taxon>
        <taxon>Bivalvulida</taxon>
        <taxon>Platysporina</taxon>
        <taxon>Myxobolidae</taxon>
        <taxon>Thelohanellus</taxon>
    </lineage>
</organism>
<dbReference type="EMBL" id="JWZT01003808">
    <property type="protein sequence ID" value="KII65489.1"/>
    <property type="molecule type" value="Genomic_DNA"/>
</dbReference>
<comment type="caution">
    <text evidence="1">The sequence shown here is derived from an EMBL/GenBank/DDBJ whole genome shotgun (WGS) entry which is preliminary data.</text>
</comment>
<reference evidence="1 2" key="1">
    <citation type="journal article" date="2014" name="Genome Biol. Evol.">
        <title>The genome of the myxosporean Thelohanellus kitauei shows adaptations to nutrient acquisition within its fish host.</title>
        <authorList>
            <person name="Yang Y."/>
            <person name="Xiong J."/>
            <person name="Zhou Z."/>
            <person name="Huo F."/>
            <person name="Miao W."/>
            <person name="Ran C."/>
            <person name="Liu Y."/>
            <person name="Zhang J."/>
            <person name="Feng J."/>
            <person name="Wang M."/>
            <person name="Wang M."/>
            <person name="Wang L."/>
            <person name="Yao B."/>
        </authorList>
    </citation>
    <scope>NUCLEOTIDE SEQUENCE [LARGE SCALE GENOMIC DNA]</scope>
    <source>
        <strain evidence="1">Wuqing</strain>
    </source>
</reference>
<evidence type="ECO:0000313" key="1">
    <source>
        <dbReference type="EMBL" id="KII65489.1"/>
    </source>
</evidence>
<dbReference type="Proteomes" id="UP000031668">
    <property type="component" value="Unassembled WGS sequence"/>
</dbReference>